<dbReference type="EMBL" id="KV878362">
    <property type="protein sequence ID" value="OJJ42282.1"/>
    <property type="molecule type" value="Genomic_DNA"/>
</dbReference>
<evidence type="ECO:0000313" key="2">
    <source>
        <dbReference type="Proteomes" id="UP000184188"/>
    </source>
</evidence>
<sequence>MALLVEIKNVLITSSKDVATPKNTWCSMLCSDATAEYQCGWLSQVEYYDRLADGFGVASEAVKTAFETVHRTLAVDEAVVAAIVQAKARDGQLRVLAVANLSSDEVAMVRALPLDCGMFEDVFISSELGMRKPELRFYRHVPDAVGRTPHELILLDR</sequence>
<organism evidence="1 2">
    <name type="scientific">Penicilliopsis zonata CBS 506.65</name>
    <dbReference type="NCBI Taxonomy" id="1073090"/>
    <lineage>
        <taxon>Eukaryota</taxon>
        <taxon>Fungi</taxon>
        <taxon>Dikarya</taxon>
        <taxon>Ascomycota</taxon>
        <taxon>Pezizomycotina</taxon>
        <taxon>Eurotiomycetes</taxon>
        <taxon>Eurotiomycetidae</taxon>
        <taxon>Eurotiales</taxon>
        <taxon>Aspergillaceae</taxon>
        <taxon>Penicilliopsis</taxon>
    </lineage>
</organism>
<name>A0A1L9S551_9EURO</name>
<reference evidence="2" key="1">
    <citation type="journal article" date="2017" name="Genome Biol.">
        <title>Comparative genomics reveals high biological diversity and specific adaptations in the industrially and medically important fungal genus Aspergillus.</title>
        <authorList>
            <person name="de Vries R.P."/>
            <person name="Riley R."/>
            <person name="Wiebenga A."/>
            <person name="Aguilar-Osorio G."/>
            <person name="Amillis S."/>
            <person name="Uchima C.A."/>
            <person name="Anderluh G."/>
            <person name="Asadollahi M."/>
            <person name="Askin M."/>
            <person name="Barry K."/>
            <person name="Battaglia E."/>
            <person name="Bayram O."/>
            <person name="Benocci T."/>
            <person name="Braus-Stromeyer S.A."/>
            <person name="Caldana C."/>
            <person name="Canovas D."/>
            <person name="Cerqueira G.C."/>
            <person name="Chen F."/>
            <person name="Chen W."/>
            <person name="Choi C."/>
            <person name="Clum A."/>
            <person name="Dos Santos R.A."/>
            <person name="Damasio A.R."/>
            <person name="Diallinas G."/>
            <person name="Emri T."/>
            <person name="Fekete E."/>
            <person name="Flipphi M."/>
            <person name="Freyberg S."/>
            <person name="Gallo A."/>
            <person name="Gournas C."/>
            <person name="Habgood R."/>
            <person name="Hainaut M."/>
            <person name="Harispe M.L."/>
            <person name="Henrissat B."/>
            <person name="Hilden K.S."/>
            <person name="Hope R."/>
            <person name="Hossain A."/>
            <person name="Karabika E."/>
            <person name="Karaffa L."/>
            <person name="Karanyi Z."/>
            <person name="Krasevec N."/>
            <person name="Kuo A."/>
            <person name="Kusch H."/>
            <person name="LaButti K."/>
            <person name="Lagendijk E.L."/>
            <person name="Lapidus A."/>
            <person name="Levasseur A."/>
            <person name="Lindquist E."/>
            <person name="Lipzen A."/>
            <person name="Logrieco A.F."/>
            <person name="MacCabe A."/>
            <person name="Maekelae M.R."/>
            <person name="Malavazi I."/>
            <person name="Melin P."/>
            <person name="Meyer V."/>
            <person name="Mielnichuk N."/>
            <person name="Miskei M."/>
            <person name="Molnar A.P."/>
            <person name="Mule G."/>
            <person name="Ngan C.Y."/>
            <person name="Orejas M."/>
            <person name="Orosz E."/>
            <person name="Ouedraogo J.P."/>
            <person name="Overkamp K.M."/>
            <person name="Park H.-S."/>
            <person name="Perrone G."/>
            <person name="Piumi F."/>
            <person name="Punt P.J."/>
            <person name="Ram A.F."/>
            <person name="Ramon A."/>
            <person name="Rauscher S."/>
            <person name="Record E."/>
            <person name="Riano-Pachon D.M."/>
            <person name="Robert V."/>
            <person name="Roehrig J."/>
            <person name="Ruller R."/>
            <person name="Salamov A."/>
            <person name="Salih N.S."/>
            <person name="Samson R.A."/>
            <person name="Sandor E."/>
            <person name="Sanguinetti M."/>
            <person name="Schuetze T."/>
            <person name="Sepcic K."/>
            <person name="Shelest E."/>
            <person name="Sherlock G."/>
            <person name="Sophianopoulou V."/>
            <person name="Squina F.M."/>
            <person name="Sun H."/>
            <person name="Susca A."/>
            <person name="Todd R.B."/>
            <person name="Tsang A."/>
            <person name="Unkles S.E."/>
            <person name="van de Wiele N."/>
            <person name="van Rossen-Uffink D."/>
            <person name="Oliveira J.V."/>
            <person name="Vesth T.C."/>
            <person name="Visser J."/>
            <person name="Yu J.-H."/>
            <person name="Zhou M."/>
            <person name="Andersen M.R."/>
            <person name="Archer D.B."/>
            <person name="Baker S.E."/>
            <person name="Benoit I."/>
            <person name="Brakhage A.A."/>
            <person name="Braus G.H."/>
            <person name="Fischer R."/>
            <person name="Frisvad J.C."/>
            <person name="Goldman G.H."/>
            <person name="Houbraken J."/>
            <person name="Oakley B."/>
            <person name="Pocsi I."/>
            <person name="Scazzocchio C."/>
            <person name="Seiboth B."/>
            <person name="vanKuyk P.A."/>
            <person name="Wortman J."/>
            <person name="Dyer P.S."/>
            <person name="Grigoriev I.V."/>
        </authorList>
    </citation>
    <scope>NUCLEOTIDE SEQUENCE [LARGE SCALE GENOMIC DNA]</scope>
    <source>
        <strain evidence="2">CBS 506.65</strain>
    </source>
</reference>
<dbReference type="SUPFAM" id="SSF56784">
    <property type="entry name" value="HAD-like"/>
    <property type="match status" value="1"/>
</dbReference>
<evidence type="ECO:0008006" key="3">
    <source>
        <dbReference type="Google" id="ProtNLM"/>
    </source>
</evidence>
<dbReference type="Gene3D" id="3.40.50.1000">
    <property type="entry name" value="HAD superfamily/HAD-like"/>
    <property type="match status" value="1"/>
</dbReference>
<dbReference type="InterPro" id="IPR023198">
    <property type="entry name" value="PGP-like_dom2"/>
</dbReference>
<dbReference type="VEuPathDB" id="FungiDB:ASPZODRAFT_20608"/>
<dbReference type="RefSeq" id="XP_022576792.1">
    <property type="nucleotide sequence ID" value="XM_022727626.1"/>
</dbReference>
<protein>
    <recommendedName>
        <fullName evidence="3">Haloacid dehalogenase, type II</fullName>
    </recommendedName>
</protein>
<dbReference type="PANTHER" id="PTHR43611:SF3">
    <property type="entry name" value="FLAVIN MONONUCLEOTIDE HYDROLASE 1, CHLOROPLATIC"/>
    <property type="match status" value="1"/>
</dbReference>
<keyword evidence="2" id="KW-1185">Reference proteome</keyword>
<dbReference type="InterPro" id="IPR023214">
    <property type="entry name" value="HAD_sf"/>
</dbReference>
<dbReference type="STRING" id="1073090.A0A1L9S551"/>
<evidence type="ECO:0000313" key="1">
    <source>
        <dbReference type="EMBL" id="OJJ42282.1"/>
    </source>
</evidence>
<proteinExistence type="predicted"/>
<dbReference type="InterPro" id="IPR036412">
    <property type="entry name" value="HAD-like_sf"/>
</dbReference>
<dbReference type="AlphaFoldDB" id="A0A1L9S551"/>
<dbReference type="GeneID" id="34614090"/>
<dbReference type="Proteomes" id="UP000184188">
    <property type="component" value="Unassembled WGS sequence"/>
</dbReference>
<accession>A0A1L9S551</accession>
<dbReference type="OrthoDB" id="2012566at2759"/>
<dbReference type="PANTHER" id="PTHR43611">
    <property type="entry name" value="ALPHA-D-GLUCOSE 1-PHOSPHATE PHOSPHATASE"/>
    <property type="match status" value="1"/>
</dbReference>
<dbReference type="Gene3D" id="1.10.150.240">
    <property type="entry name" value="Putative phosphatase, domain 2"/>
    <property type="match status" value="1"/>
</dbReference>
<gene>
    <name evidence="1" type="ORF">ASPZODRAFT_20608</name>
</gene>